<name>A0A448YH13_BRENA</name>
<dbReference type="InParanoid" id="A0A448YH13"/>
<protein>
    <submittedName>
        <fullName evidence="2">DEKNAAC100939</fullName>
    </submittedName>
</protein>
<accession>A0A448YH13</accession>
<dbReference type="InterPro" id="IPR038910">
    <property type="entry name" value="Hua1-like"/>
</dbReference>
<keyword evidence="3" id="KW-1185">Reference proteome</keyword>
<dbReference type="STRING" id="13370.A0A448YH13"/>
<gene>
    <name evidence="2" type="ORF">BRENAR_LOCUS868</name>
</gene>
<dbReference type="GO" id="GO:0005737">
    <property type="term" value="C:cytoplasm"/>
    <property type="evidence" value="ECO:0007669"/>
    <property type="project" value="TreeGrafter"/>
</dbReference>
<evidence type="ECO:0000256" key="1">
    <source>
        <dbReference type="SAM" id="MobiDB-lite"/>
    </source>
</evidence>
<feature type="region of interest" description="Disordered" evidence="1">
    <location>
        <begin position="1"/>
        <end position="63"/>
    </location>
</feature>
<feature type="compositionally biased region" description="Polar residues" evidence="1">
    <location>
        <begin position="7"/>
        <end position="18"/>
    </location>
</feature>
<organism evidence="2 3">
    <name type="scientific">Brettanomyces naardenensis</name>
    <name type="common">Yeast</name>
    <dbReference type="NCBI Taxonomy" id="13370"/>
    <lineage>
        <taxon>Eukaryota</taxon>
        <taxon>Fungi</taxon>
        <taxon>Dikarya</taxon>
        <taxon>Ascomycota</taxon>
        <taxon>Saccharomycotina</taxon>
        <taxon>Pichiomycetes</taxon>
        <taxon>Pichiales</taxon>
        <taxon>Pichiaceae</taxon>
        <taxon>Brettanomyces</taxon>
    </lineage>
</organism>
<feature type="compositionally biased region" description="Pro residues" evidence="1">
    <location>
        <begin position="54"/>
        <end position="63"/>
    </location>
</feature>
<dbReference type="OrthoDB" id="2405700at2759"/>
<proteinExistence type="predicted"/>
<evidence type="ECO:0000313" key="3">
    <source>
        <dbReference type="Proteomes" id="UP000290900"/>
    </source>
</evidence>
<dbReference type="AlphaFoldDB" id="A0A448YH13"/>
<evidence type="ECO:0000313" key="2">
    <source>
        <dbReference type="EMBL" id="VEU20133.1"/>
    </source>
</evidence>
<dbReference type="PANTHER" id="PTHR28031">
    <property type="entry name" value="PROLINE-RICH PROTEIN HUA1"/>
    <property type="match status" value="1"/>
</dbReference>
<dbReference type="PANTHER" id="PTHR28031:SF1">
    <property type="entry name" value="PROLINE-RICH PROTEIN HUA1"/>
    <property type="match status" value="1"/>
</dbReference>
<dbReference type="Gene3D" id="6.20.20.10">
    <property type="match status" value="1"/>
</dbReference>
<dbReference type="FunCoup" id="A0A448YH13">
    <property type="interactions" value="47"/>
</dbReference>
<sequence length="203" mass="22249">MSRKTDPSLNTYDPNSAIPTDAPPSYEQAMSDPSIDVNQPQSANYARPTVSAPPARPQLPVRPPVNTAAQDLYTNNLNLPWRYPKGYYCKKCKNTGYDKKGKRCKKCWELYGKSHTKPSNAYLPPARPRPPAPPPVPLNPAVVRLPPGRIVRPFYGSQGATVVQPGDPRIGGQLCPRCHGRGQVHFFLDMETCPVCGGLGRTG</sequence>
<reference evidence="2 3" key="1">
    <citation type="submission" date="2018-12" db="EMBL/GenBank/DDBJ databases">
        <authorList>
            <person name="Tiukova I."/>
            <person name="Dainat J."/>
        </authorList>
    </citation>
    <scope>NUCLEOTIDE SEQUENCE [LARGE SCALE GENOMIC DNA]</scope>
</reference>
<dbReference type="Proteomes" id="UP000290900">
    <property type="component" value="Unassembled WGS sequence"/>
</dbReference>
<dbReference type="EMBL" id="CAACVR010000002">
    <property type="protein sequence ID" value="VEU20133.1"/>
    <property type="molecule type" value="Genomic_DNA"/>
</dbReference>